<organism evidence="2 3">
    <name type="scientific">Trichoderma simmonsii</name>
    <dbReference type="NCBI Taxonomy" id="1491479"/>
    <lineage>
        <taxon>Eukaryota</taxon>
        <taxon>Fungi</taxon>
        <taxon>Dikarya</taxon>
        <taxon>Ascomycota</taxon>
        <taxon>Pezizomycotina</taxon>
        <taxon>Sordariomycetes</taxon>
        <taxon>Hypocreomycetidae</taxon>
        <taxon>Hypocreales</taxon>
        <taxon>Hypocreaceae</taxon>
        <taxon>Trichoderma</taxon>
    </lineage>
</organism>
<sequence length="137" mass="14915">MTLEAVDQVTGMRPPPYQWPSMLQPVGRMQIASDTANGTTLPSRIMLRAPCRAAQPNLITRLHAVISQPELQVGHCMHKVCMPDTGRDMDAIQGAVGTSTPCSRFDSARRLQKHVDMTKKGNKQDRTQTTVGAGACS</sequence>
<dbReference type="EMBL" id="CP075866">
    <property type="protein sequence ID" value="QYS98297.1"/>
    <property type="molecule type" value="Genomic_DNA"/>
</dbReference>
<evidence type="ECO:0000256" key="1">
    <source>
        <dbReference type="SAM" id="MobiDB-lite"/>
    </source>
</evidence>
<dbReference type="Proteomes" id="UP000826661">
    <property type="component" value="Chromosome III"/>
</dbReference>
<accession>A0A8G0PF69</accession>
<keyword evidence="3" id="KW-1185">Reference proteome</keyword>
<dbReference type="AlphaFoldDB" id="A0A8G0PF69"/>
<gene>
    <name evidence="2" type="ORF">H0G86_005484</name>
</gene>
<evidence type="ECO:0000313" key="3">
    <source>
        <dbReference type="Proteomes" id="UP000826661"/>
    </source>
</evidence>
<protein>
    <submittedName>
        <fullName evidence="2">Uncharacterized protein</fullName>
    </submittedName>
</protein>
<proteinExistence type="predicted"/>
<evidence type="ECO:0000313" key="2">
    <source>
        <dbReference type="EMBL" id="QYS98297.1"/>
    </source>
</evidence>
<name>A0A8G0PF69_9HYPO</name>
<feature type="region of interest" description="Disordered" evidence="1">
    <location>
        <begin position="118"/>
        <end position="137"/>
    </location>
</feature>
<reference evidence="2 3" key="1">
    <citation type="journal article" date="2021" name="BMC Genomics">
        <title>Telomere-to-telomere genome assembly of asparaginase-producing Trichoderma simmonsii.</title>
        <authorList>
            <person name="Chung D."/>
            <person name="Kwon Y.M."/>
            <person name="Yang Y."/>
        </authorList>
    </citation>
    <scope>NUCLEOTIDE SEQUENCE [LARGE SCALE GENOMIC DNA]</scope>
    <source>
        <strain evidence="2 3">GH-Sj1</strain>
    </source>
</reference>